<keyword evidence="3" id="KW-1185">Reference proteome</keyword>
<evidence type="ECO:0000313" key="3">
    <source>
        <dbReference type="Proteomes" id="UP000438914"/>
    </source>
</evidence>
<feature type="signal peptide" evidence="1">
    <location>
        <begin position="1"/>
        <end position="22"/>
    </location>
</feature>
<name>A0A7K0KDN6_9BACT</name>
<comment type="caution">
    <text evidence="2">The sequence shown here is derived from an EMBL/GenBank/DDBJ whole genome shotgun (WGS) entry which is preliminary data.</text>
</comment>
<proteinExistence type="predicted"/>
<evidence type="ECO:0000256" key="1">
    <source>
        <dbReference type="SAM" id="SignalP"/>
    </source>
</evidence>
<dbReference type="RefSeq" id="WP_154533553.1">
    <property type="nucleotide sequence ID" value="NZ_VUNG01000007.1"/>
</dbReference>
<dbReference type="AlphaFoldDB" id="A0A7K0KDN6"/>
<protein>
    <submittedName>
        <fullName evidence="2">Uncharacterized protein</fullName>
    </submittedName>
</protein>
<organism evidence="2 3">
    <name type="scientific">Hallella mizrahii</name>
    <dbReference type="NCBI Taxonomy" id="2606637"/>
    <lineage>
        <taxon>Bacteria</taxon>
        <taxon>Pseudomonadati</taxon>
        <taxon>Bacteroidota</taxon>
        <taxon>Bacteroidia</taxon>
        <taxon>Bacteroidales</taxon>
        <taxon>Prevotellaceae</taxon>
        <taxon>Hallella</taxon>
    </lineage>
</organism>
<feature type="chain" id="PRO_5029730421" evidence="1">
    <location>
        <begin position="23"/>
        <end position="335"/>
    </location>
</feature>
<gene>
    <name evidence="2" type="ORF">FYJ73_04685</name>
</gene>
<sequence length="335" mass="36238">MNKILRLTFVALLAMVSNMGFAQDAQPAVTLDFTSNAAWKLPTKYAKDKQSFTNGTYTITLEAANSGYKFNTNKDSGYLIFGKKDATLTLPAFDFDVERIDIVGASSASGKTTQNIFVDGNAVSTETTGAKGTHEYKIADASQKAGTIYTLKVTNDNNTQVSKIMIWKKGTAPAPVSIKNTPETAYTVAKAKELFDAGKGLDDFVYVKGIVSNVDSNPFEQYKELNIYISDDGQVEKENAFEAYSCKSFGNTDFTAADAVKTGDKVVIYGKLTSFSGKYELDRGCYLYSLNGSTTGISKIQTSAAKAVRYNLAGQKVGANYKGVVIENGKKIVVK</sequence>
<dbReference type="EMBL" id="VUNG01000007">
    <property type="protein sequence ID" value="MST83969.1"/>
    <property type="molecule type" value="Genomic_DNA"/>
</dbReference>
<accession>A0A7K0KDN6</accession>
<dbReference type="CDD" id="cd03524">
    <property type="entry name" value="RPA2_OBF_family"/>
    <property type="match status" value="1"/>
</dbReference>
<keyword evidence="1" id="KW-0732">Signal</keyword>
<dbReference type="Proteomes" id="UP000438914">
    <property type="component" value="Unassembled WGS sequence"/>
</dbReference>
<evidence type="ECO:0000313" key="2">
    <source>
        <dbReference type="EMBL" id="MST83969.1"/>
    </source>
</evidence>
<reference evidence="2 3" key="1">
    <citation type="submission" date="2019-08" db="EMBL/GenBank/DDBJ databases">
        <title>In-depth cultivation of the pig gut microbiome towards novel bacterial diversity and tailored functional studies.</title>
        <authorList>
            <person name="Wylensek D."/>
            <person name="Hitch T.C.A."/>
            <person name="Clavel T."/>
        </authorList>
    </citation>
    <scope>NUCLEOTIDE SEQUENCE [LARGE SCALE GENOMIC DNA]</scope>
    <source>
        <strain evidence="2 3">LKV-178-WT-2A</strain>
    </source>
</reference>